<proteinExistence type="predicted"/>
<dbReference type="AlphaFoldDB" id="A0A1Q8QVQ8"/>
<accession>A0A1Q8QVQ8</accession>
<sequence length="186" mass="21410">MPGIFIKKDRIIFYGNTAGYIDDGKAVVDPMFHCGELNDFLTAKQGLSVEWINGVYDRLANGQQDFDEQPILKSCRIYQLKPEVDPMIKFIGYDELLQGGFEKPDPENYQVVYDGQLETNDLDAIFEKFNLRHPPDFQGHSLSMSDVIELYDKNGSEFHYVDRFGFQQIDFNESQQEQQGGQSMNL</sequence>
<evidence type="ECO:0000259" key="1">
    <source>
        <dbReference type="Pfam" id="PF14191"/>
    </source>
</evidence>
<dbReference type="OrthoDB" id="9806961at2"/>
<name>A0A1Q8QVQ8_9FIRM</name>
<dbReference type="STRING" id="1888891.DSOL_2731"/>
<reference evidence="2 3" key="1">
    <citation type="submission" date="2016-09" db="EMBL/GenBank/DDBJ databases">
        <title>Complete genome of Desulfosporosinus sp. OL.</title>
        <authorList>
            <person name="Mardanov A."/>
            <person name="Beletsky A."/>
            <person name="Panova A."/>
            <person name="Karnachuk O."/>
            <person name="Ravin N."/>
        </authorList>
    </citation>
    <scope>NUCLEOTIDE SEQUENCE [LARGE SCALE GENOMIC DNA]</scope>
    <source>
        <strain evidence="2 3">OL</strain>
    </source>
</reference>
<dbReference type="EMBL" id="MLBF01000019">
    <property type="protein sequence ID" value="OLN31392.1"/>
    <property type="molecule type" value="Genomic_DNA"/>
</dbReference>
<dbReference type="Pfam" id="PF14191">
    <property type="entry name" value="YodL"/>
    <property type="match status" value="1"/>
</dbReference>
<dbReference type="Proteomes" id="UP000186102">
    <property type="component" value="Unassembled WGS sequence"/>
</dbReference>
<keyword evidence="3" id="KW-1185">Reference proteome</keyword>
<comment type="caution">
    <text evidence="2">The sequence shown here is derived from an EMBL/GenBank/DDBJ whole genome shotgun (WGS) entry which is preliminary data.</text>
</comment>
<evidence type="ECO:0000313" key="2">
    <source>
        <dbReference type="EMBL" id="OLN31392.1"/>
    </source>
</evidence>
<dbReference type="InterPro" id="IPR025923">
    <property type="entry name" value="YodL-like_dom"/>
</dbReference>
<dbReference type="RefSeq" id="WP_075365298.1">
    <property type="nucleotide sequence ID" value="NZ_MLBF01000019.1"/>
</dbReference>
<protein>
    <recommendedName>
        <fullName evidence="1">YodL-like domain-containing protein</fullName>
    </recommendedName>
</protein>
<gene>
    <name evidence="2" type="ORF">DSOL_2731</name>
</gene>
<feature type="domain" description="YodL-like" evidence="1">
    <location>
        <begin position="74"/>
        <end position="171"/>
    </location>
</feature>
<evidence type="ECO:0000313" key="3">
    <source>
        <dbReference type="Proteomes" id="UP000186102"/>
    </source>
</evidence>
<organism evidence="2 3">
    <name type="scientific">Desulfosporosinus metallidurans</name>
    <dbReference type="NCBI Taxonomy" id="1888891"/>
    <lineage>
        <taxon>Bacteria</taxon>
        <taxon>Bacillati</taxon>
        <taxon>Bacillota</taxon>
        <taxon>Clostridia</taxon>
        <taxon>Eubacteriales</taxon>
        <taxon>Desulfitobacteriaceae</taxon>
        <taxon>Desulfosporosinus</taxon>
    </lineage>
</organism>